<organism evidence="1 2">
    <name type="scientific">Trichonephila clavipes</name>
    <name type="common">Golden silk orbweaver</name>
    <name type="synonym">Nephila clavipes</name>
    <dbReference type="NCBI Taxonomy" id="2585209"/>
    <lineage>
        <taxon>Eukaryota</taxon>
        <taxon>Metazoa</taxon>
        <taxon>Ecdysozoa</taxon>
        <taxon>Arthropoda</taxon>
        <taxon>Chelicerata</taxon>
        <taxon>Arachnida</taxon>
        <taxon>Araneae</taxon>
        <taxon>Araneomorphae</taxon>
        <taxon>Entelegynae</taxon>
        <taxon>Araneoidea</taxon>
        <taxon>Nephilidae</taxon>
        <taxon>Trichonephila</taxon>
    </lineage>
</organism>
<keyword evidence="2" id="KW-1185">Reference proteome</keyword>
<dbReference type="GO" id="GO:0003964">
    <property type="term" value="F:RNA-directed DNA polymerase activity"/>
    <property type="evidence" value="ECO:0007669"/>
    <property type="project" value="UniProtKB-KW"/>
</dbReference>
<comment type="caution">
    <text evidence="1">The sequence shown here is derived from an EMBL/GenBank/DDBJ whole genome shotgun (WGS) entry which is preliminary data.</text>
</comment>
<accession>A0A8X6VFL0</accession>
<gene>
    <name evidence="1" type="primary">RTase_45</name>
    <name evidence="1" type="ORF">TNCV_3107621</name>
</gene>
<keyword evidence="1" id="KW-0695">RNA-directed DNA polymerase</keyword>
<protein>
    <submittedName>
        <fullName evidence="1">Putative RNA-directed DNA polymerase from transposon BS</fullName>
    </submittedName>
</protein>
<reference evidence="1" key="1">
    <citation type="submission" date="2020-08" db="EMBL/GenBank/DDBJ databases">
        <title>Multicomponent nature underlies the extraordinary mechanical properties of spider dragline silk.</title>
        <authorList>
            <person name="Kono N."/>
            <person name="Nakamura H."/>
            <person name="Mori M."/>
            <person name="Yoshida Y."/>
            <person name="Ohtoshi R."/>
            <person name="Malay A.D."/>
            <person name="Moran D.A.P."/>
            <person name="Tomita M."/>
            <person name="Numata K."/>
            <person name="Arakawa K."/>
        </authorList>
    </citation>
    <scope>NUCLEOTIDE SEQUENCE</scope>
</reference>
<dbReference type="AlphaFoldDB" id="A0A8X6VFL0"/>
<proteinExistence type="predicted"/>
<dbReference type="Proteomes" id="UP000887159">
    <property type="component" value="Unassembled WGS sequence"/>
</dbReference>
<keyword evidence="1" id="KW-0548">Nucleotidyltransferase</keyword>
<dbReference type="EMBL" id="BMAU01021257">
    <property type="protein sequence ID" value="GFY06083.1"/>
    <property type="molecule type" value="Genomic_DNA"/>
</dbReference>
<keyword evidence="1" id="KW-0808">Transferase</keyword>
<name>A0A8X6VFL0_TRICX</name>
<sequence>MASKLPFAIEKALVGIGGEPKSVKRLRSDDLLIETLSAVQTKSFLLTKTFLNSPVSISPSKTFNSCHGSEPDLLATPEAEILEGLSDQGVIQFNRITIKKIQLLYRPNT</sequence>
<evidence type="ECO:0000313" key="2">
    <source>
        <dbReference type="Proteomes" id="UP000887159"/>
    </source>
</evidence>
<evidence type="ECO:0000313" key="1">
    <source>
        <dbReference type="EMBL" id="GFY06083.1"/>
    </source>
</evidence>